<gene>
    <name evidence="2" type="primary">20198627</name>
    <name evidence="1" type="ORF">HELRODRAFT_160181</name>
</gene>
<dbReference type="InterPro" id="IPR027124">
    <property type="entry name" value="Swc5/CFDP1/2"/>
</dbReference>
<dbReference type="KEGG" id="hro:HELRODRAFT_160181"/>
<dbReference type="RefSeq" id="XP_009015424.1">
    <property type="nucleotide sequence ID" value="XM_009017176.1"/>
</dbReference>
<keyword evidence="3" id="KW-1185">Reference proteome</keyword>
<dbReference type="Proteomes" id="UP000015101">
    <property type="component" value="Unassembled WGS sequence"/>
</dbReference>
<dbReference type="OrthoDB" id="10055461at2759"/>
<dbReference type="SUPFAM" id="SSF56219">
    <property type="entry name" value="DNase I-like"/>
    <property type="match status" value="1"/>
</dbReference>
<dbReference type="EMBL" id="AMQM01000533">
    <property type="status" value="NOT_ANNOTATED_CDS"/>
    <property type="molecule type" value="Genomic_DNA"/>
</dbReference>
<dbReference type="InParanoid" id="T1EPX7"/>
<reference evidence="3" key="1">
    <citation type="submission" date="2012-12" db="EMBL/GenBank/DDBJ databases">
        <authorList>
            <person name="Hellsten U."/>
            <person name="Grimwood J."/>
            <person name="Chapman J.A."/>
            <person name="Shapiro H."/>
            <person name="Aerts A."/>
            <person name="Otillar R.P."/>
            <person name="Terry A.Y."/>
            <person name="Boore J.L."/>
            <person name="Simakov O."/>
            <person name="Marletaz F."/>
            <person name="Cho S.-J."/>
            <person name="Edsinger-Gonzales E."/>
            <person name="Havlak P."/>
            <person name="Kuo D.-H."/>
            <person name="Larsson T."/>
            <person name="Lv J."/>
            <person name="Arendt D."/>
            <person name="Savage R."/>
            <person name="Osoegawa K."/>
            <person name="de Jong P."/>
            <person name="Lindberg D.R."/>
            <person name="Seaver E.C."/>
            <person name="Weisblat D.A."/>
            <person name="Putnam N.H."/>
            <person name="Grigoriev I.V."/>
            <person name="Rokhsar D.S."/>
        </authorList>
    </citation>
    <scope>NUCLEOTIDE SEQUENCE</scope>
</reference>
<dbReference type="EMBL" id="KB096324">
    <property type="protein sequence ID" value="ESO06056.1"/>
    <property type="molecule type" value="Genomic_DNA"/>
</dbReference>
<organism evidence="2 3">
    <name type="scientific">Helobdella robusta</name>
    <name type="common">Californian leech</name>
    <dbReference type="NCBI Taxonomy" id="6412"/>
    <lineage>
        <taxon>Eukaryota</taxon>
        <taxon>Metazoa</taxon>
        <taxon>Spiralia</taxon>
        <taxon>Lophotrochozoa</taxon>
        <taxon>Annelida</taxon>
        <taxon>Clitellata</taxon>
        <taxon>Hirudinea</taxon>
        <taxon>Rhynchobdellida</taxon>
        <taxon>Glossiphoniidae</taxon>
        <taxon>Helobdella</taxon>
    </lineage>
</organism>
<accession>T1EPX7</accession>
<evidence type="ECO:0008006" key="4">
    <source>
        <dbReference type="Google" id="ProtNLM"/>
    </source>
</evidence>
<proteinExistence type="predicted"/>
<evidence type="ECO:0000313" key="2">
    <source>
        <dbReference type="EnsemblMetazoa" id="HelroP160181"/>
    </source>
</evidence>
<dbReference type="EnsemblMetazoa" id="HelroT160181">
    <property type="protein sequence ID" value="HelroP160181"/>
    <property type="gene ID" value="HelroG160181"/>
</dbReference>
<dbReference type="GeneID" id="20198627"/>
<evidence type="ECO:0000313" key="1">
    <source>
        <dbReference type="EMBL" id="ESO06056.1"/>
    </source>
</evidence>
<dbReference type="STRING" id="6412.T1EPX7"/>
<dbReference type="InterPro" id="IPR036691">
    <property type="entry name" value="Endo/exonu/phosph_ase_sf"/>
</dbReference>
<name>T1EPX7_HELRO</name>
<reference evidence="2" key="3">
    <citation type="submission" date="2015-06" db="UniProtKB">
        <authorList>
            <consortium name="EnsemblMetazoa"/>
        </authorList>
    </citation>
    <scope>IDENTIFICATION</scope>
</reference>
<dbReference type="PANTHER" id="PTHR23227">
    <property type="entry name" value="BUCENTAUR RELATED"/>
    <property type="match status" value="1"/>
</dbReference>
<protein>
    <recommendedName>
        <fullName evidence="4">Endonuclease/exonuclease/phosphatase domain-containing protein</fullName>
    </recommendedName>
</protein>
<dbReference type="PANTHER" id="PTHR23227:SF85">
    <property type="entry name" value="CRANIOFACIAL DEVELOPMENT PROTEIN 2"/>
    <property type="match status" value="1"/>
</dbReference>
<reference evidence="1 3" key="2">
    <citation type="journal article" date="2013" name="Nature">
        <title>Insights into bilaterian evolution from three spiralian genomes.</title>
        <authorList>
            <person name="Simakov O."/>
            <person name="Marletaz F."/>
            <person name="Cho S.J."/>
            <person name="Edsinger-Gonzales E."/>
            <person name="Havlak P."/>
            <person name="Hellsten U."/>
            <person name="Kuo D.H."/>
            <person name="Larsson T."/>
            <person name="Lv J."/>
            <person name="Arendt D."/>
            <person name="Savage R."/>
            <person name="Osoegawa K."/>
            <person name="de Jong P."/>
            <person name="Grimwood J."/>
            <person name="Chapman J.A."/>
            <person name="Shapiro H."/>
            <person name="Aerts A."/>
            <person name="Otillar R.P."/>
            <person name="Terry A.Y."/>
            <person name="Boore J.L."/>
            <person name="Grigoriev I.V."/>
            <person name="Lindberg D.R."/>
            <person name="Seaver E.C."/>
            <person name="Weisblat D.A."/>
            <person name="Putnam N.H."/>
            <person name="Rokhsar D.S."/>
        </authorList>
    </citation>
    <scope>NUCLEOTIDE SEQUENCE</scope>
</reference>
<dbReference type="Gene3D" id="3.60.10.10">
    <property type="entry name" value="Endonuclease/exonuclease/phosphatase"/>
    <property type="match status" value="1"/>
</dbReference>
<dbReference type="AlphaFoldDB" id="T1EPX7"/>
<sequence>MVNTTANNHTGSVVARDNKDRIAALGTRSYNEKFVTEFQRGKMKIKFTVGIWNVRSLWQAGIYAMKARRALIEYNPVNDELMYARFKRYPRDSIVIVAYASTTNHSDDEVETFHEQLEQTLKTLPKKDVKIIVGDWNAKIESDNIGFEEVMGKYGVGDRNDRGESYLFPSIRPPLYPLPMPSSPSNAKSDKCFNPSESLKKIKIV</sequence>
<dbReference type="CTD" id="20198627"/>
<evidence type="ECO:0000313" key="3">
    <source>
        <dbReference type="Proteomes" id="UP000015101"/>
    </source>
</evidence>
<dbReference type="HOGENOM" id="CLU_116005_0_0_1"/>